<comment type="function">
    <text evidence="11">Part of the ABC transporter complex NikABCDE involved in nickel import. Responsible for energy coupling to the transport system.</text>
</comment>
<evidence type="ECO:0000256" key="3">
    <source>
        <dbReference type="ARBA" id="ARBA00022519"/>
    </source>
</evidence>
<evidence type="ECO:0000256" key="8">
    <source>
        <dbReference type="ARBA" id="ARBA00023065"/>
    </source>
</evidence>
<gene>
    <name evidence="14" type="primary">nikE</name>
    <name evidence="14" type="ORF">M1B34_23500</name>
</gene>
<dbReference type="RefSeq" id="WP_268266348.1">
    <property type="nucleotide sequence ID" value="NZ_JALQCW010000066.1"/>
</dbReference>
<dbReference type="SUPFAM" id="SSF52540">
    <property type="entry name" value="P-loop containing nucleoside triphosphate hydrolases"/>
    <property type="match status" value="1"/>
</dbReference>
<reference evidence="14 15" key="2">
    <citation type="journal article" date="2023" name="Plant Pathol.">
        <title>Dismantling and reorganizing Pseudomonas marginalis sensu#lato.</title>
        <authorList>
            <person name="Sawada H."/>
            <person name="Fujikawa T."/>
            <person name="Satou M."/>
        </authorList>
    </citation>
    <scope>NUCLEOTIDE SEQUENCE [LARGE SCALE GENOMIC DNA]</scope>
    <source>
        <strain evidence="14 15">MAFF 302030</strain>
    </source>
</reference>
<keyword evidence="1 11" id="KW-0813">Transport</keyword>
<dbReference type="InterPro" id="IPR050319">
    <property type="entry name" value="ABC_transp_ATP-bind"/>
</dbReference>
<dbReference type="GO" id="GO:0005524">
    <property type="term" value="F:ATP binding"/>
    <property type="evidence" value="ECO:0007669"/>
    <property type="project" value="UniProtKB-UniRule"/>
</dbReference>
<proteinExistence type="inferred from homology"/>
<evidence type="ECO:0000256" key="5">
    <source>
        <dbReference type="ARBA" id="ARBA00022741"/>
    </source>
</evidence>
<dbReference type="GO" id="GO:0016151">
    <property type="term" value="F:nickel cation binding"/>
    <property type="evidence" value="ECO:0007669"/>
    <property type="project" value="UniProtKB-UniRule"/>
</dbReference>
<evidence type="ECO:0000313" key="14">
    <source>
        <dbReference type="EMBL" id="MCK9800569.1"/>
    </source>
</evidence>
<dbReference type="SMART" id="SM00382">
    <property type="entry name" value="AAA"/>
    <property type="match status" value="1"/>
</dbReference>
<dbReference type="InterPro" id="IPR014137">
    <property type="entry name" value="Nickel_NikE"/>
</dbReference>
<dbReference type="AlphaFoldDB" id="A0A9X1YZ07"/>
<dbReference type="Gene3D" id="3.40.50.300">
    <property type="entry name" value="P-loop containing nucleotide triphosphate hydrolases"/>
    <property type="match status" value="1"/>
</dbReference>
<name>A0A9X1YZ07_9PSED</name>
<dbReference type="GO" id="GO:0016887">
    <property type="term" value="F:ATP hydrolysis activity"/>
    <property type="evidence" value="ECO:0007669"/>
    <property type="project" value="InterPro"/>
</dbReference>
<evidence type="ECO:0000256" key="12">
    <source>
        <dbReference type="SAM" id="MobiDB-lite"/>
    </source>
</evidence>
<keyword evidence="2 11" id="KW-1003">Cell membrane</keyword>
<feature type="compositionally biased region" description="Low complexity" evidence="12">
    <location>
        <begin position="261"/>
        <end position="272"/>
    </location>
</feature>
<dbReference type="PROSITE" id="PS00211">
    <property type="entry name" value="ABC_TRANSPORTER_1"/>
    <property type="match status" value="1"/>
</dbReference>
<evidence type="ECO:0000256" key="10">
    <source>
        <dbReference type="ARBA" id="ARBA00023136"/>
    </source>
</evidence>
<reference evidence="14 15" key="1">
    <citation type="journal article" date="2022" name="Int. J. Syst. Evol. Microbiol.">
        <title>Pseudomonas aegrilactucae sp. nov. and Pseudomonas morbosilactucae sp. nov., pathogens causing bacterial rot of lettuce in Japan.</title>
        <authorList>
            <person name="Sawada H."/>
            <person name="Fujikawa T."/>
            <person name="Satou M."/>
        </authorList>
    </citation>
    <scope>NUCLEOTIDE SEQUENCE [LARGE SCALE GENOMIC DNA]</scope>
    <source>
        <strain evidence="14 15">MAFF 302030</strain>
    </source>
</reference>
<evidence type="ECO:0000256" key="7">
    <source>
        <dbReference type="ARBA" id="ARBA00022967"/>
    </source>
</evidence>
<comment type="similarity">
    <text evidence="11">Belongs to the ABC transporter superfamily. Nickel importer (TC 3.A.1.5.3) family.</text>
</comment>
<evidence type="ECO:0000259" key="13">
    <source>
        <dbReference type="PROSITE" id="PS50893"/>
    </source>
</evidence>
<dbReference type="InterPro" id="IPR017871">
    <property type="entry name" value="ABC_transporter-like_CS"/>
</dbReference>
<dbReference type="CDD" id="cd03257">
    <property type="entry name" value="ABC_NikE_OppD_transporters"/>
    <property type="match status" value="1"/>
</dbReference>
<dbReference type="GO" id="GO:0015413">
    <property type="term" value="F:ABC-type nickel transporter activity"/>
    <property type="evidence" value="ECO:0007669"/>
    <property type="project" value="UniProtKB-UniRule"/>
</dbReference>
<keyword evidence="9 11" id="KW-0921">Nickel transport</keyword>
<dbReference type="PANTHER" id="PTHR43776">
    <property type="entry name" value="TRANSPORT ATP-BINDING PROTEIN"/>
    <property type="match status" value="1"/>
</dbReference>
<evidence type="ECO:0000313" key="15">
    <source>
        <dbReference type="Proteomes" id="UP001155059"/>
    </source>
</evidence>
<dbReference type="Pfam" id="PF00005">
    <property type="entry name" value="ABC_tran"/>
    <property type="match status" value="1"/>
</dbReference>
<dbReference type="GO" id="GO:0005886">
    <property type="term" value="C:plasma membrane"/>
    <property type="evidence" value="ECO:0007669"/>
    <property type="project" value="UniProtKB-SubCell"/>
</dbReference>
<comment type="subunit">
    <text evidence="11">The complex is composed of two ATP-binding proteins (NikD and NikE), two transmembrane proteins (NikB and NikC) and a solute-binding protein (NikA).</text>
</comment>
<keyword evidence="5 11" id="KW-0547">Nucleotide-binding</keyword>
<comment type="subcellular location">
    <subcellularLocation>
        <location evidence="11">Cell inner membrane</location>
        <topology evidence="11">Peripheral membrane protein</topology>
    </subcellularLocation>
</comment>
<sequence length="278" mass="30004">MSLLHAKNLSHGYTSGGFLTRKHRIQVLRGLSLELHEGQSLGLLGGSGSGKSTLARLLMGIEKPEQGSIAFNGDPLEPGNPHFLQSVQMVFQDAPSAFNPQRTIGWSIAEPLRHLRGLNTSDCQARVAALLQQVQLAPSNAGKLPSQLSGGQLQRAGISRALAVEPKLIILDEALSNLDRVLQVQMLELLATLRNRLGTAFVLITHDLSLVQHFCQRVIVLADGTVVEDRPVEPGMRFTHPCARRLQDSVLPPEPQPSLNASASHSTSARTSIRVSAP</sequence>
<evidence type="ECO:0000256" key="2">
    <source>
        <dbReference type="ARBA" id="ARBA00022475"/>
    </source>
</evidence>
<comment type="catalytic activity">
    <reaction evidence="11">
        <text>Ni(2+)(out) + ATP + H2O = Ni(2+)(in) + ADP + phosphate + H(+)</text>
        <dbReference type="Rhea" id="RHEA:15557"/>
        <dbReference type="ChEBI" id="CHEBI:15377"/>
        <dbReference type="ChEBI" id="CHEBI:15378"/>
        <dbReference type="ChEBI" id="CHEBI:30616"/>
        <dbReference type="ChEBI" id="CHEBI:43474"/>
        <dbReference type="ChEBI" id="CHEBI:49786"/>
        <dbReference type="ChEBI" id="CHEBI:456216"/>
        <dbReference type="EC" id="7.2.2.11"/>
    </reaction>
</comment>
<evidence type="ECO:0000256" key="4">
    <source>
        <dbReference type="ARBA" id="ARBA00022596"/>
    </source>
</evidence>
<dbReference type="InterPro" id="IPR003439">
    <property type="entry name" value="ABC_transporter-like_ATP-bd"/>
</dbReference>
<dbReference type="PANTHER" id="PTHR43776:SF7">
    <property type="entry name" value="D,D-DIPEPTIDE TRANSPORT ATP-BINDING PROTEIN DDPF-RELATED"/>
    <property type="match status" value="1"/>
</dbReference>
<dbReference type="NCBIfam" id="TIGR02769">
    <property type="entry name" value="nickel_nikE"/>
    <property type="match status" value="1"/>
</dbReference>
<dbReference type="EMBL" id="JALQCW010000066">
    <property type="protein sequence ID" value="MCK9800569.1"/>
    <property type="molecule type" value="Genomic_DNA"/>
</dbReference>
<dbReference type="EC" id="7.2.2.11" evidence="11"/>
<keyword evidence="10 11" id="KW-0472">Membrane</keyword>
<evidence type="ECO:0000256" key="11">
    <source>
        <dbReference type="RuleBase" id="RU369064"/>
    </source>
</evidence>
<accession>A0A9X1YZ07</accession>
<dbReference type="PROSITE" id="PS50893">
    <property type="entry name" value="ABC_TRANSPORTER_2"/>
    <property type="match status" value="1"/>
</dbReference>
<dbReference type="InterPro" id="IPR003593">
    <property type="entry name" value="AAA+_ATPase"/>
</dbReference>
<evidence type="ECO:0000256" key="1">
    <source>
        <dbReference type="ARBA" id="ARBA00022448"/>
    </source>
</evidence>
<keyword evidence="3 11" id="KW-0997">Cell inner membrane</keyword>
<keyword evidence="7 11" id="KW-1278">Translocase</keyword>
<feature type="domain" description="ABC transporter" evidence="13">
    <location>
        <begin position="4"/>
        <end position="248"/>
    </location>
</feature>
<keyword evidence="4 11" id="KW-0533">Nickel</keyword>
<dbReference type="Proteomes" id="UP001155059">
    <property type="component" value="Unassembled WGS sequence"/>
</dbReference>
<organism evidence="14 15">
    <name type="scientific">Pseudomonas morbosilactucae</name>
    <dbReference type="NCBI Taxonomy" id="2938197"/>
    <lineage>
        <taxon>Bacteria</taxon>
        <taxon>Pseudomonadati</taxon>
        <taxon>Pseudomonadota</taxon>
        <taxon>Gammaproteobacteria</taxon>
        <taxon>Pseudomonadales</taxon>
        <taxon>Pseudomonadaceae</taxon>
        <taxon>Pseudomonas</taxon>
    </lineage>
</organism>
<dbReference type="InterPro" id="IPR027417">
    <property type="entry name" value="P-loop_NTPase"/>
</dbReference>
<protein>
    <recommendedName>
        <fullName evidence="11">Nickel import ATP-binding protein NikE</fullName>
        <ecNumber evidence="11">7.2.2.11</ecNumber>
    </recommendedName>
</protein>
<comment type="caution">
    <text evidence="14">The sequence shown here is derived from an EMBL/GenBank/DDBJ whole genome shotgun (WGS) entry which is preliminary data.</text>
</comment>
<feature type="region of interest" description="Disordered" evidence="12">
    <location>
        <begin position="249"/>
        <end position="278"/>
    </location>
</feature>
<evidence type="ECO:0000256" key="6">
    <source>
        <dbReference type="ARBA" id="ARBA00022840"/>
    </source>
</evidence>
<keyword evidence="6 11" id="KW-0067">ATP-binding</keyword>
<keyword evidence="8 11" id="KW-0406">Ion transport</keyword>
<evidence type="ECO:0000256" key="9">
    <source>
        <dbReference type="ARBA" id="ARBA00023112"/>
    </source>
</evidence>